<feature type="compositionally biased region" description="Polar residues" evidence="1">
    <location>
        <begin position="144"/>
        <end position="164"/>
    </location>
</feature>
<dbReference type="PANTHER" id="PTHR43737">
    <property type="entry name" value="BLL7424 PROTEIN"/>
    <property type="match status" value="1"/>
</dbReference>
<dbReference type="InterPro" id="IPR010869">
    <property type="entry name" value="DUF1501"/>
</dbReference>
<dbReference type="PANTHER" id="PTHR43737:SF1">
    <property type="entry name" value="DUF1501 DOMAIN-CONTAINING PROTEIN"/>
    <property type="match status" value="1"/>
</dbReference>
<reference evidence="2 3" key="1">
    <citation type="journal article" date="2023" name="ISME J.">
        <title>Cultivation and genomic characterization of novel and ubiquitous marine nitrite-oxidizing bacteria from the Nitrospirales.</title>
        <authorList>
            <person name="Mueller A.J."/>
            <person name="Daebeler A."/>
            <person name="Herbold C.W."/>
            <person name="Kirkegaard R.H."/>
            <person name="Daims H."/>
        </authorList>
    </citation>
    <scope>NUCLEOTIDE SEQUENCE [LARGE SCALE GENOMIC DNA]</scope>
    <source>
        <strain evidence="2 3">EB</strain>
    </source>
</reference>
<dbReference type="EMBL" id="JAQOUE010000002">
    <property type="protein sequence ID" value="MDT7044128.1"/>
    <property type="molecule type" value="Genomic_DNA"/>
</dbReference>
<gene>
    <name evidence="2" type="ORF">PPG34_17390</name>
</gene>
<evidence type="ECO:0000256" key="1">
    <source>
        <dbReference type="SAM" id="MobiDB-lite"/>
    </source>
</evidence>
<organism evidence="2 3">
    <name type="scientific">Candidatus Nitronereus thalassa</name>
    <dbReference type="NCBI Taxonomy" id="3020898"/>
    <lineage>
        <taxon>Bacteria</taxon>
        <taxon>Pseudomonadati</taxon>
        <taxon>Nitrospirota</taxon>
        <taxon>Nitrospiria</taxon>
        <taxon>Nitrospirales</taxon>
        <taxon>Nitrospiraceae</taxon>
        <taxon>Candidatus Nitronereus</taxon>
    </lineage>
</organism>
<dbReference type="Proteomes" id="UP001250932">
    <property type="component" value="Unassembled WGS sequence"/>
</dbReference>
<evidence type="ECO:0000313" key="3">
    <source>
        <dbReference type="Proteomes" id="UP001250932"/>
    </source>
</evidence>
<name>A0ABU3KCV8_9BACT</name>
<dbReference type="InterPro" id="IPR006311">
    <property type="entry name" value="TAT_signal"/>
</dbReference>
<feature type="region of interest" description="Disordered" evidence="1">
    <location>
        <begin position="142"/>
        <end position="170"/>
    </location>
</feature>
<evidence type="ECO:0000313" key="2">
    <source>
        <dbReference type="EMBL" id="MDT7044128.1"/>
    </source>
</evidence>
<comment type="caution">
    <text evidence="2">The sequence shown here is derived from an EMBL/GenBank/DDBJ whole genome shotgun (WGS) entry which is preliminary data.</text>
</comment>
<accession>A0ABU3KCV8</accession>
<dbReference type="PROSITE" id="PS51318">
    <property type="entry name" value="TAT"/>
    <property type="match status" value="1"/>
</dbReference>
<dbReference type="Pfam" id="PF07394">
    <property type="entry name" value="DUF1501"/>
    <property type="match status" value="1"/>
</dbReference>
<dbReference type="RefSeq" id="WP_313834714.1">
    <property type="nucleotide sequence ID" value="NZ_JAQOUE010000002.1"/>
</dbReference>
<protein>
    <submittedName>
        <fullName evidence="2">DUF1501 domain-containing protein</fullName>
    </submittedName>
</protein>
<keyword evidence="3" id="KW-1185">Reference proteome</keyword>
<sequence length="449" mass="47368">MVALSRRKVLQMAAYGTAFGVASQLFPFRALNAFAQTAGDYRALVCVFLFGGNDGDNTVVPITGQAQADYAAVRGAIAHTPGSLLSIGNINHSTYGNTEYGLHPSMTHLAGLSSQLAVVANCGNLVEPLTKDEYRNRLKPRPQSLFSHSDQQQQMQNASPQGPSASGWGGRMIDQLQALNQPATFPAGLSMSGSNALLIGAQTQPVSLSGGGSILLSGDSGESGQARTAALQEMLNMESGSILMNMANTTFSEGIQVGQAIDAALESSTLPTTFPSSSLGRQLENVAKLIQARNSLGMRRQIFFCATGGYDTHSDQLPRHAGILGGVSEAMAAFYQATLDLNVQNEVTAFTQSDFGRTFQPNPNLGTDHAWGSYQFVLGGAVTGGIYGMPPVLQLDGPDTTDGRGRWIPTTSVDQYGATLANWFGVNSSDINAVFPNLVNFPVSNLGFV</sequence>
<proteinExistence type="predicted"/>